<accession>A0A9E2L4M8</accession>
<keyword evidence="1" id="KW-0472">Membrane</keyword>
<feature type="transmembrane region" description="Helical" evidence="1">
    <location>
        <begin position="35"/>
        <end position="55"/>
    </location>
</feature>
<reference evidence="2" key="1">
    <citation type="journal article" date="2021" name="PeerJ">
        <title>Extensive microbial diversity within the chicken gut microbiome revealed by metagenomics and culture.</title>
        <authorList>
            <person name="Gilroy R."/>
            <person name="Ravi A."/>
            <person name="Getino M."/>
            <person name="Pursley I."/>
            <person name="Horton D.L."/>
            <person name="Alikhan N.F."/>
            <person name="Baker D."/>
            <person name="Gharbi K."/>
            <person name="Hall N."/>
            <person name="Watson M."/>
            <person name="Adriaenssens E.M."/>
            <person name="Foster-Nyarko E."/>
            <person name="Jarju S."/>
            <person name="Secka A."/>
            <person name="Antonio M."/>
            <person name="Oren A."/>
            <person name="Chaudhuri R.R."/>
            <person name="La Ragione R."/>
            <person name="Hildebrand F."/>
            <person name="Pallen M.J."/>
        </authorList>
    </citation>
    <scope>NUCLEOTIDE SEQUENCE</scope>
    <source>
        <strain evidence="2">G3-2149</strain>
    </source>
</reference>
<organism evidence="2 3">
    <name type="scientific">Candidatus Paraprevotella stercoravium</name>
    <dbReference type="NCBI Taxonomy" id="2838725"/>
    <lineage>
        <taxon>Bacteria</taxon>
        <taxon>Pseudomonadati</taxon>
        <taxon>Bacteroidota</taxon>
        <taxon>Bacteroidia</taxon>
        <taxon>Bacteroidales</taxon>
        <taxon>Prevotellaceae</taxon>
        <taxon>Paraprevotella</taxon>
    </lineage>
</organism>
<evidence type="ECO:0000313" key="2">
    <source>
        <dbReference type="EMBL" id="MBU3852436.1"/>
    </source>
</evidence>
<dbReference type="InterPro" id="IPR046568">
    <property type="entry name" value="DUF6722"/>
</dbReference>
<reference evidence="2" key="2">
    <citation type="submission" date="2021-04" db="EMBL/GenBank/DDBJ databases">
        <authorList>
            <person name="Gilroy R."/>
        </authorList>
    </citation>
    <scope>NUCLEOTIDE SEQUENCE</scope>
    <source>
        <strain evidence="2">G3-2149</strain>
    </source>
</reference>
<gene>
    <name evidence="2" type="ORF">H9789_01155</name>
</gene>
<dbReference type="EMBL" id="JAHLFU010000020">
    <property type="protein sequence ID" value="MBU3852436.1"/>
    <property type="molecule type" value="Genomic_DNA"/>
</dbReference>
<evidence type="ECO:0000313" key="3">
    <source>
        <dbReference type="Proteomes" id="UP000823865"/>
    </source>
</evidence>
<name>A0A9E2L4M8_9BACT</name>
<comment type="caution">
    <text evidence="2">The sequence shown here is derived from an EMBL/GenBank/DDBJ whole genome shotgun (WGS) entry which is preliminary data.</text>
</comment>
<dbReference type="AlphaFoldDB" id="A0A9E2L4M8"/>
<dbReference type="Proteomes" id="UP000823865">
    <property type="component" value="Unassembled WGS sequence"/>
</dbReference>
<dbReference type="Pfam" id="PF20482">
    <property type="entry name" value="DUF6722"/>
    <property type="match status" value="1"/>
</dbReference>
<protein>
    <submittedName>
        <fullName evidence="2">Uncharacterized protein</fullName>
    </submittedName>
</protein>
<proteinExistence type="predicted"/>
<sequence length="62" mass="7059">MKKELGKWFLDIAKYMTTAVLLASLFSGMDEWAWYMYGLVVLAVLITLATGLTLLKDKKEDN</sequence>
<keyword evidence="1" id="KW-1133">Transmembrane helix</keyword>
<keyword evidence="1" id="KW-0812">Transmembrane</keyword>
<evidence type="ECO:0000256" key="1">
    <source>
        <dbReference type="SAM" id="Phobius"/>
    </source>
</evidence>